<organism evidence="1 3">
    <name type="scientific">Puccinia coronata f. sp. avenae</name>
    <dbReference type="NCBI Taxonomy" id="200324"/>
    <lineage>
        <taxon>Eukaryota</taxon>
        <taxon>Fungi</taxon>
        <taxon>Dikarya</taxon>
        <taxon>Basidiomycota</taxon>
        <taxon>Pucciniomycotina</taxon>
        <taxon>Pucciniomycetes</taxon>
        <taxon>Pucciniales</taxon>
        <taxon>Pucciniaceae</taxon>
        <taxon>Puccinia</taxon>
    </lineage>
</organism>
<evidence type="ECO:0000313" key="1">
    <source>
        <dbReference type="EMBL" id="PLW23615.1"/>
    </source>
</evidence>
<proteinExistence type="predicted"/>
<accession>A0A2N5TDN2</accession>
<dbReference type="EMBL" id="PGCJ01000716">
    <property type="protein sequence ID" value="PLW23615.1"/>
    <property type="molecule type" value="Genomic_DNA"/>
</dbReference>
<keyword evidence="3" id="KW-1185">Reference proteome</keyword>
<gene>
    <name evidence="1" type="ORF">PCANC_28577</name>
    <name evidence="2" type="ORF">PCASD_26591</name>
</gene>
<name>A0A2N5TDN2_9BASI</name>
<dbReference type="EMBL" id="PGCI01000571">
    <property type="protein sequence ID" value="PLW25083.1"/>
    <property type="molecule type" value="Genomic_DNA"/>
</dbReference>
<protein>
    <submittedName>
        <fullName evidence="1">Uncharacterized protein</fullName>
    </submittedName>
</protein>
<evidence type="ECO:0000313" key="2">
    <source>
        <dbReference type="EMBL" id="PLW25083.1"/>
    </source>
</evidence>
<comment type="caution">
    <text evidence="1">The sequence shown here is derived from an EMBL/GenBank/DDBJ whole genome shotgun (WGS) entry which is preliminary data.</text>
</comment>
<dbReference type="Proteomes" id="UP000235392">
    <property type="component" value="Unassembled WGS sequence"/>
</dbReference>
<dbReference type="Proteomes" id="UP000235388">
    <property type="component" value="Unassembled WGS sequence"/>
</dbReference>
<evidence type="ECO:0000313" key="3">
    <source>
        <dbReference type="Proteomes" id="UP000235388"/>
    </source>
</evidence>
<dbReference type="AlphaFoldDB" id="A0A2N5TDN2"/>
<reference evidence="3 4" key="1">
    <citation type="submission" date="2017-11" db="EMBL/GenBank/DDBJ databases">
        <title>De novo assembly and phasing of dikaryotic genomes from two isolates of Puccinia coronata f. sp. avenae, the causal agent of oat crown rust.</title>
        <authorList>
            <person name="Miller M.E."/>
            <person name="Zhang Y."/>
            <person name="Omidvar V."/>
            <person name="Sperschneider J."/>
            <person name="Schwessinger B."/>
            <person name="Raley C."/>
            <person name="Palmer J.M."/>
            <person name="Garnica D."/>
            <person name="Upadhyaya N."/>
            <person name="Rathjen J."/>
            <person name="Taylor J.M."/>
            <person name="Park R.F."/>
            <person name="Dodds P.N."/>
            <person name="Hirsch C.D."/>
            <person name="Kianian S.F."/>
            <person name="Figueroa M."/>
        </authorList>
    </citation>
    <scope>NUCLEOTIDE SEQUENCE [LARGE SCALE GENOMIC DNA]</scope>
    <source>
        <strain evidence="1">12NC29</strain>
        <strain evidence="2">12SD80</strain>
    </source>
</reference>
<evidence type="ECO:0000313" key="4">
    <source>
        <dbReference type="Proteomes" id="UP000235392"/>
    </source>
</evidence>
<sequence length="65" mass="7172">MPSPSTQPQTATPKPLARILPPSKLIAKQLSTAHHSTTLFHALGIVSLTHCHPQFIMKPQFDDNF</sequence>